<comment type="caution">
    <text evidence="1">The sequence shown here is derived from an EMBL/GenBank/DDBJ whole genome shotgun (WGS) entry which is preliminary data.</text>
</comment>
<name>A0ACC0XXD0_9ROSI</name>
<dbReference type="Proteomes" id="UP001163603">
    <property type="component" value="Chromosome 10"/>
</dbReference>
<accession>A0ACC0XXD0</accession>
<sequence length="62" mass="7323">MVRLISRLVLNKAIMGMGGLSMARVLVRRTFWLMRFPRWMGGFILMVINNIGLWVWLKIVFI</sequence>
<protein>
    <submittedName>
        <fullName evidence="1">Uncharacterized protein</fullName>
    </submittedName>
</protein>
<evidence type="ECO:0000313" key="1">
    <source>
        <dbReference type="EMBL" id="KAJ0025902.1"/>
    </source>
</evidence>
<gene>
    <name evidence="1" type="ORF">Pint_07671</name>
</gene>
<reference evidence="2" key="1">
    <citation type="journal article" date="2023" name="G3 (Bethesda)">
        <title>Genome assembly and association tests identify interacting loci associated with vigor, precocity, and sex in interspecific pistachio rootstocks.</title>
        <authorList>
            <person name="Palmer W."/>
            <person name="Jacygrad E."/>
            <person name="Sagayaradj S."/>
            <person name="Cavanaugh K."/>
            <person name="Han R."/>
            <person name="Bertier L."/>
            <person name="Beede B."/>
            <person name="Kafkas S."/>
            <person name="Golino D."/>
            <person name="Preece J."/>
            <person name="Michelmore R."/>
        </authorList>
    </citation>
    <scope>NUCLEOTIDE SEQUENCE [LARGE SCALE GENOMIC DNA]</scope>
</reference>
<proteinExistence type="predicted"/>
<evidence type="ECO:0000313" key="2">
    <source>
        <dbReference type="Proteomes" id="UP001163603"/>
    </source>
</evidence>
<keyword evidence="2" id="KW-1185">Reference proteome</keyword>
<dbReference type="EMBL" id="CM047745">
    <property type="protein sequence ID" value="KAJ0025902.1"/>
    <property type="molecule type" value="Genomic_DNA"/>
</dbReference>
<organism evidence="1 2">
    <name type="scientific">Pistacia integerrima</name>
    <dbReference type="NCBI Taxonomy" id="434235"/>
    <lineage>
        <taxon>Eukaryota</taxon>
        <taxon>Viridiplantae</taxon>
        <taxon>Streptophyta</taxon>
        <taxon>Embryophyta</taxon>
        <taxon>Tracheophyta</taxon>
        <taxon>Spermatophyta</taxon>
        <taxon>Magnoliopsida</taxon>
        <taxon>eudicotyledons</taxon>
        <taxon>Gunneridae</taxon>
        <taxon>Pentapetalae</taxon>
        <taxon>rosids</taxon>
        <taxon>malvids</taxon>
        <taxon>Sapindales</taxon>
        <taxon>Anacardiaceae</taxon>
        <taxon>Pistacia</taxon>
    </lineage>
</organism>